<feature type="region of interest" description="Disordered" evidence="1">
    <location>
        <begin position="394"/>
        <end position="413"/>
    </location>
</feature>
<feature type="region of interest" description="Disordered" evidence="1">
    <location>
        <begin position="232"/>
        <end position="257"/>
    </location>
</feature>
<feature type="domain" description="PRC-barrel" evidence="3">
    <location>
        <begin position="313"/>
        <end position="375"/>
    </location>
</feature>
<organism evidence="4 5">
    <name type="scientific">Devosia albogilva</name>
    <dbReference type="NCBI Taxonomy" id="429726"/>
    <lineage>
        <taxon>Bacteria</taxon>
        <taxon>Pseudomonadati</taxon>
        <taxon>Pseudomonadota</taxon>
        <taxon>Alphaproteobacteria</taxon>
        <taxon>Hyphomicrobiales</taxon>
        <taxon>Devosiaceae</taxon>
        <taxon>Devosia</taxon>
    </lineage>
</organism>
<dbReference type="SUPFAM" id="SSF50346">
    <property type="entry name" value="PRC-barrel domain"/>
    <property type="match status" value="2"/>
</dbReference>
<dbReference type="Pfam" id="PF05239">
    <property type="entry name" value="PRC"/>
    <property type="match status" value="2"/>
</dbReference>
<dbReference type="EMBL" id="JBHUNP010000001">
    <property type="protein sequence ID" value="MFD2647242.1"/>
    <property type="molecule type" value="Genomic_DNA"/>
</dbReference>
<name>A0ABW5QHT1_9HYPH</name>
<feature type="compositionally biased region" description="Low complexity" evidence="1">
    <location>
        <begin position="30"/>
        <end position="102"/>
    </location>
</feature>
<feature type="signal peptide" evidence="2">
    <location>
        <begin position="1"/>
        <end position="21"/>
    </location>
</feature>
<dbReference type="InterPro" id="IPR011033">
    <property type="entry name" value="PRC_barrel-like_sf"/>
</dbReference>
<dbReference type="PANTHER" id="PTHR36505:SF1">
    <property type="entry name" value="BLR1072 PROTEIN"/>
    <property type="match status" value="1"/>
</dbReference>
<evidence type="ECO:0000313" key="4">
    <source>
        <dbReference type="EMBL" id="MFD2647242.1"/>
    </source>
</evidence>
<feature type="region of interest" description="Disordered" evidence="1">
    <location>
        <begin position="24"/>
        <end position="119"/>
    </location>
</feature>
<feature type="domain" description="PRC-barrel" evidence="3">
    <location>
        <begin position="135"/>
        <end position="197"/>
    </location>
</feature>
<feature type="compositionally biased region" description="Low complexity" evidence="1">
    <location>
        <begin position="239"/>
        <end position="257"/>
    </location>
</feature>
<dbReference type="Proteomes" id="UP001597521">
    <property type="component" value="Unassembled WGS sequence"/>
</dbReference>
<dbReference type="Gene3D" id="2.30.30.240">
    <property type="entry name" value="PRC-barrel domain"/>
    <property type="match status" value="2"/>
</dbReference>
<proteinExistence type="predicted"/>
<keyword evidence="5" id="KW-1185">Reference proteome</keyword>
<gene>
    <name evidence="4" type="ORF">ACFSX5_05455</name>
</gene>
<comment type="caution">
    <text evidence="4">The sequence shown here is derived from an EMBL/GenBank/DDBJ whole genome shotgun (WGS) entry which is preliminary data.</text>
</comment>
<reference evidence="5" key="1">
    <citation type="journal article" date="2019" name="Int. J. Syst. Evol. Microbiol.">
        <title>The Global Catalogue of Microorganisms (GCM) 10K type strain sequencing project: providing services to taxonomists for standard genome sequencing and annotation.</title>
        <authorList>
            <consortium name="The Broad Institute Genomics Platform"/>
            <consortium name="The Broad Institute Genome Sequencing Center for Infectious Disease"/>
            <person name="Wu L."/>
            <person name="Ma J."/>
        </authorList>
    </citation>
    <scope>NUCLEOTIDE SEQUENCE [LARGE SCALE GENOMIC DNA]</scope>
    <source>
        <strain evidence="5">CCM 7427</strain>
    </source>
</reference>
<evidence type="ECO:0000313" key="5">
    <source>
        <dbReference type="Proteomes" id="UP001597521"/>
    </source>
</evidence>
<feature type="chain" id="PRO_5045261972" evidence="2">
    <location>
        <begin position="22"/>
        <end position="413"/>
    </location>
</feature>
<dbReference type="PANTHER" id="PTHR36505">
    <property type="entry name" value="BLR1072 PROTEIN"/>
    <property type="match status" value="1"/>
</dbReference>
<sequence length="413" mass="40971">MIRTLLTSTALSILLTAGVVAQDAPANSQAPATTTETPAEGGAAAPATGTDTTTTTTDTTATDADAAAGSTDAGADAGSTDAGGSATGTAGAAGAATTTDPTQGSDVEAGGAENTDINEPWDMSAGYVAADTDNLGSQLIGQPVYSSAGDDAENIGNIDDIVFSQDGQIEAVVIGVGGFLGIGAKAVAVDFNSLEFTLAADNTERWVLPTTADALNAAPEFVWEEDEPADMNAEGNATDGGAMAPADPAAGGAMAPADPAMAPADPAAGGAMAPADPAMAPADNAMAPAAGTDGAAMGMPREGYNTVEVDALTAENLTGATVVGPDGEDIAQVGDILLSQDGQVDAMLIDFGGFLGIGQKRVAVGMDNLEFAANENGDLLIYSDFTQEQLEAAPEYDEAAYTNDPESFRTLDQ</sequence>
<protein>
    <submittedName>
        <fullName evidence="4">PRC-barrel domain-containing protein</fullName>
    </submittedName>
</protein>
<evidence type="ECO:0000256" key="1">
    <source>
        <dbReference type="SAM" id="MobiDB-lite"/>
    </source>
</evidence>
<evidence type="ECO:0000256" key="2">
    <source>
        <dbReference type="SAM" id="SignalP"/>
    </source>
</evidence>
<dbReference type="RefSeq" id="WP_386832274.1">
    <property type="nucleotide sequence ID" value="NZ_JBHUNP010000001.1"/>
</dbReference>
<evidence type="ECO:0000259" key="3">
    <source>
        <dbReference type="Pfam" id="PF05239"/>
    </source>
</evidence>
<dbReference type="InterPro" id="IPR027275">
    <property type="entry name" value="PRC-brl_dom"/>
</dbReference>
<keyword evidence="2" id="KW-0732">Signal</keyword>
<accession>A0ABW5QHT1</accession>